<organism evidence="8 9">
    <name type="scientific">Glaciimonas soli</name>
    <dbReference type="NCBI Taxonomy" id="2590999"/>
    <lineage>
        <taxon>Bacteria</taxon>
        <taxon>Pseudomonadati</taxon>
        <taxon>Pseudomonadota</taxon>
        <taxon>Betaproteobacteria</taxon>
        <taxon>Burkholderiales</taxon>
        <taxon>Oxalobacteraceae</taxon>
        <taxon>Glaciimonas</taxon>
    </lineage>
</organism>
<evidence type="ECO:0000256" key="1">
    <source>
        <dbReference type="ARBA" id="ARBA00004651"/>
    </source>
</evidence>
<dbReference type="GO" id="GO:0005886">
    <property type="term" value="C:plasma membrane"/>
    <property type="evidence" value="ECO:0007669"/>
    <property type="project" value="UniProtKB-SubCell"/>
</dbReference>
<dbReference type="InterPro" id="IPR003838">
    <property type="entry name" value="ABC3_permease_C"/>
</dbReference>
<evidence type="ECO:0000256" key="5">
    <source>
        <dbReference type="ARBA" id="ARBA00023136"/>
    </source>
</evidence>
<feature type="transmembrane region" description="Helical" evidence="6">
    <location>
        <begin position="714"/>
        <end position="737"/>
    </location>
</feature>
<feature type="transmembrane region" description="Helical" evidence="6">
    <location>
        <begin position="479"/>
        <end position="498"/>
    </location>
</feature>
<feature type="transmembrane region" description="Helical" evidence="6">
    <location>
        <begin position="20"/>
        <end position="39"/>
    </location>
</feature>
<feature type="transmembrane region" description="Helical" evidence="6">
    <location>
        <begin position="360"/>
        <end position="380"/>
    </location>
</feature>
<evidence type="ECO:0000256" key="3">
    <source>
        <dbReference type="ARBA" id="ARBA00022692"/>
    </source>
</evidence>
<feature type="transmembrane region" description="Helical" evidence="6">
    <location>
        <begin position="401"/>
        <end position="422"/>
    </location>
</feature>
<keyword evidence="4 6" id="KW-1133">Transmembrane helix</keyword>
<dbReference type="PANTHER" id="PTHR30287:SF1">
    <property type="entry name" value="INNER MEMBRANE PROTEIN"/>
    <property type="match status" value="1"/>
</dbReference>
<dbReference type="RefSeq" id="WP_153235262.1">
    <property type="nucleotide sequence ID" value="NZ_WINI01000007.1"/>
</dbReference>
<sequence>MILQSLRMTQRDWRAGELRFLLVALIVAVAALSSVGFFVDRMRAGLTRDAHQLLGADLLVAADQPINPEWRSEAQRRGLTLADTVVFPSMALAGDGDNSRSQLASLKAVSNDYPLRGNLSISDRLNGKDIVTHNIPATGTVWVDPNILSALNVKIGDPLKLGDRSFTIASILSNEPDRGSGFVNFSPRVMLAMDDLESTHLIQDGSRVTYRLLIAGSTPQALQQIQPFQQWIEAAIARDNLKGIRIESLETGRPEMRATLDRAEQFLSLVGLLSAMLAAVAVAMAARRFMLRHLDACAMLRCLGMTQNQVTQLYVLEFLLIGLIGSILGVLLGYVAHFVLLASLAKFVATDLPTASFVPAWQGIATGLVLLIGFALPPILQLRNVPHNRVIRREQDAPQPMVLATYGLGTLAFIGLLLWQAGDLKLGLLTALGFLGGFAVFALVSWLALKSLRFLRSSLKHPSWRFALTGLQRRPGATIVQIVALALGLMALLLLTVIRGDLVGAWRQSTPPDAPNRFVINIQPEQRTDITQHLTALDVSQPTLYPMIRGRLTAVNGQPITADTYKEDRAKRLVEREFNLSTMHDVPPKNTITAGAWFKDQGNDQQPEASVEEGLAKTLNLKLGDKLQFDIAGQLVTAPITSLRTLEWGSMQVNFFVILNPKMMTDMPQTWITAFHLPEKSVVQANQLTRDFPNLTVVDVGSIIKQLQEVVDQVVAAVEFLFLFTLVSGVLVLYAALLSSQDERKREAGLLRALGATRSQLSHAQWIEFALIGSLAGFLAASGAAAIGWALAHFVFNFTWTFSPLIWLAGMAIGAVCTFVGGWISLRSVLSQPPLQTLREA</sequence>
<keyword evidence="9" id="KW-1185">Reference proteome</keyword>
<feature type="transmembrane region" description="Helical" evidence="6">
    <location>
        <begin position="313"/>
        <end position="340"/>
    </location>
</feature>
<name>A0A843YVE1_9BURK</name>
<gene>
    <name evidence="8" type="ORF">GEV47_13375</name>
</gene>
<dbReference type="InterPro" id="IPR038766">
    <property type="entry name" value="Membrane_comp_ABC_pdt"/>
</dbReference>
<proteinExistence type="predicted"/>
<feature type="transmembrane region" description="Helical" evidence="6">
    <location>
        <begin position="428"/>
        <end position="449"/>
    </location>
</feature>
<comment type="caution">
    <text evidence="8">The sequence shown here is derived from an EMBL/GenBank/DDBJ whole genome shotgun (WGS) entry which is preliminary data.</text>
</comment>
<feature type="transmembrane region" description="Helical" evidence="6">
    <location>
        <begin position="804"/>
        <end position="826"/>
    </location>
</feature>
<dbReference type="Pfam" id="PF02687">
    <property type="entry name" value="FtsX"/>
    <property type="match status" value="2"/>
</dbReference>
<dbReference type="OrthoDB" id="5292592at2"/>
<dbReference type="PANTHER" id="PTHR30287">
    <property type="entry name" value="MEMBRANE COMPONENT OF PREDICTED ABC SUPERFAMILY METABOLITE UPTAKE TRANSPORTER"/>
    <property type="match status" value="1"/>
</dbReference>
<reference evidence="8 9" key="1">
    <citation type="submission" date="2019-10" db="EMBL/GenBank/DDBJ databases">
        <title>Glaciimonas soli sp. nov., a psychrophilic bacterium isolated from the forest soil of a high elevation mountain in Taiwan.</title>
        <authorList>
            <person name="Wang L.-T."/>
            <person name="Shieh W.Y."/>
        </authorList>
    </citation>
    <scope>NUCLEOTIDE SEQUENCE [LARGE SCALE GENOMIC DNA]</scope>
    <source>
        <strain evidence="8 9">GS1</strain>
    </source>
</reference>
<evidence type="ECO:0000313" key="8">
    <source>
        <dbReference type="EMBL" id="MQR01664.1"/>
    </source>
</evidence>
<evidence type="ECO:0000256" key="4">
    <source>
        <dbReference type="ARBA" id="ARBA00022989"/>
    </source>
</evidence>
<protein>
    <submittedName>
        <fullName evidence="8">FtsX-like permease family protein</fullName>
    </submittedName>
</protein>
<dbReference type="Proteomes" id="UP000451565">
    <property type="component" value="Unassembled WGS sequence"/>
</dbReference>
<accession>A0A843YVE1</accession>
<dbReference type="EMBL" id="WINI01000007">
    <property type="protein sequence ID" value="MQR01664.1"/>
    <property type="molecule type" value="Genomic_DNA"/>
</dbReference>
<keyword evidence="2" id="KW-1003">Cell membrane</keyword>
<evidence type="ECO:0000256" key="6">
    <source>
        <dbReference type="SAM" id="Phobius"/>
    </source>
</evidence>
<feature type="domain" description="ABC3 transporter permease C-terminal" evidence="7">
    <location>
        <begin position="720"/>
        <end position="834"/>
    </location>
</feature>
<evidence type="ECO:0000259" key="7">
    <source>
        <dbReference type="Pfam" id="PF02687"/>
    </source>
</evidence>
<dbReference type="AlphaFoldDB" id="A0A843YVE1"/>
<evidence type="ECO:0000256" key="2">
    <source>
        <dbReference type="ARBA" id="ARBA00022475"/>
    </source>
</evidence>
<evidence type="ECO:0000313" key="9">
    <source>
        <dbReference type="Proteomes" id="UP000451565"/>
    </source>
</evidence>
<feature type="domain" description="ABC3 transporter permease C-terminal" evidence="7">
    <location>
        <begin position="269"/>
        <end position="384"/>
    </location>
</feature>
<feature type="transmembrane region" description="Helical" evidence="6">
    <location>
        <begin position="769"/>
        <end position="792"/>
    </location>
</feature>
<feature type="transmembrane region" description="Helical" evidence="6">
    <location>
        <begin position="266"/>
        <end position="286"/>
    </location>
</feature>
<keyword evidence="3 6" id="KW-0812">Transmembrane</keyword>
<keyword evidence="5 6" id="KW-0472">Membrane</keyword>
<comment type="subcellular location">
    <subcellularLocation>
        <location evidence="1">Cell membrane</location>
        <topology evidence="1">Multi-pass membrane protein</topology>
    </subcellularLocation>
</comment>